<accession>A0ABY6TWV4</accession>
<dbReference type="InterPro" id="IPR044149">
    <property type="entry name" value="Nitrilases_CHs"/>
</dbReference>
<feature type="compositionally biased region" description="Basic and acidic residues" evidence="2">
    <location>
        <begin position="347"/>
        <end position="358"/>
    </location>
</feature>
<dbReference type="PANTHER" id="PTHR46044">
    <property type="entry name" value="NITRILASE"/>
    <property type="match status" value="1"/>
</dbReference>
<dbReference type="EMBL" id="CABFNS010000518">
    <property type="protein sequence ID" value="VUC22141.1"/>
    <property type="molecule type" value="Genomic_DNA"/>
</dbReference>
<sequence>MSQIIKVAACHASPIFLSAKKTTEKSISLIQEASRRGANLVIFPETFIPAFPVWSSIRPPTDNHDLFKRMVKESIDVSGPEVNALRATAKQNGTMISIGISEKVQSSCGTLYNSNLIIGDDGEILVHHRKLMPTFFEKLTWSPGDGYGLRVADTKFGKIGNLICGENSNPLARYSLMAQGEQVHISSWPAIWPTRLPSATSEPANSAGAKAANYDNINANRIRAAAHCFEAKCFGIMSAGILDSEAIEIIASGSHNPEMLANFLNNSPRGATMFLDPTGAPLKGFTYRSDGTEEQIDCLQHEEGILYGTMNLEDCIEGKQYHDTSGGYQRLDVLQLKVDRTRRVPAKFNDESGVKVTEDEKDQPASSDL</sequence>
<dbReference type="Proteomes" id="UP000766486">
    <property type="component" value="Unassembled WGS sequence"/>
</dbReference>
<comment type="caution">
    <text evidence="4">The sequence shown here is derived from an EMBL/GenBank/DDBJ whole genome shotgun (WGS) entry which is preliminary data.</text>
</comment>
<dbReference type="PROSITE" id="PS50263">
    <property type="entry name" value="CN_HYDROLASE"/>
    <property type="match status" value="1"/>
</dbReference>
<evidence type="ECO:0000313" key="4">
    <source>
        <dbReference type="EMBL" id="VUC22141.1"/>
    </source>
</evidence>
<organism evidence="4 5">
    <name type="scientific">Bionectria ochroleuca</name>
    <name type="common">Gliocladium roseum</name>
    <dbReference type="NCBI Taxonomy" id="29856"/>
    <lineage>
        <taxon>Eukaryota</taxon>
        <taxon>Fungi</taxon>
        <taxon>Dikarya</taxon>
        <taxon>Ascomycota</taxon>
        <taxon>Pezizomycotina</taxon>
        <taxon>Sordariomycetes</taxon>
        <taxon>Hypocreomycetidae</taxon>
        <taxon>Hypocreales</taxon>
        <taxon>Bionectriaceae</taxon>
        <taxon>Clonostachys</taxon>
    </lineage>
</organism>
<gene>
    <name evidence="4" type="ORF">CLO192961_LOCUS76007</name>
</gene>
<dbReference type="InterPro" id="IPR036526">
    <property type="entry name" value="C-N_Hydrolase_sf"/>
</dbReference>
<dbReference type="CDD" id="cd07564">
    <property type="entry name" value="nitrilases_CHs"/>
    <property type="match status" value="1"/>
</dbReference>
<dbReference type="Pfam" id="PF00795">
    <property type="entry name" value="CN_hydrolase"/>
    <property type="match status" value="1"/>
</dbReference>
<dbReference type="InterPro" id="IPR003010">
    <property type="entry name" value="C-N_Hydrolase"/>
</dbReference>
<dbReference type="Gene3D" id="3.60.110.10">
    <property type="entry name" value="Carbon-nitrogen hydrolase"/>
    <property type="match status" value="1"/>
</dbReference>
<keyword evidence="5" id="KW-1185">Reference proteome</keyword>
<evidence type="ECO:0000313" key="5">
    <source>
        <dbReference type="Proteomes" id="UP000766486"/>
    </source>
</evidence>
<comment type="similarity">
    <text evidence="1">Belongs to the carbon-nitrogen hydrolase superfamily. Nitrilase family.</text>
</comment>
<protein>
    <recommendedName>
        <fullName evidence="3">CN hydrolase domain-containing protein</fullName>
    </recommendedName>
</protein>
<proteinExistence type="inferred from homology"/>
<feature type="domain" description="CN hydrolase" evidence="3">
    <location>
        <begin position="5"/>
        <end position="312"/>
    </location>
</feature>
<reference evidence="4 5" key="1">
    <citation type="submission" date="2019-06" db="EMBL/GenBank/DDBJ databases">
        <authorList>
            <person name="Broberg M."/>
        </authorList>
    </citation>
    <scope>NUCLEOTIDE SEQUENCE [LARGE SCALE GENOMIC DNA]</scope>
</reference>
<feature type="region of interest" description="Disordered" evidence="2">
    <location>
        <begin position="347"/>
        <end position="369"/>
    </location>
</feature>
<dbReference type="SUPFAM" id="SSF56317">
    <property type="entry name" value="Carbon-nitrogen hydrolase"/>
    <property type="match status" value="1"/>
</dbReference>
<dbReference type="PANTHER" id="PTHR46044:SF2">
    <property type="entry name" value="CN HYDROLASE DOMAIN-CONTAINING PROTEIN"/>
    <property type="match status" value="1"/>
</dbReference>
<evidence type="ECO:0000259" key="3">
    <source>
        <dbReference type="PROSITE" id="PS50263"/>
    </source>
</evidence>
<evidence type="ECO:0000256" key="1">
    <source>
        <dbReference type="ARBA" id="ARBA00008129"/>
    </source>
</evidence>
<evidence type="ECO:0000256" key="2">
    <source>
        <dbReference type="SAM" id="MobiDB-lite"/>
    </source>
</evidence>
<name>A0ABY6TWV4_BIOOC</name>